<dbReference type="CDD" id="cd07956">
    <property type="entry name" value="Anticodon_Ia_Arg"/>
    <property type="match status" value="1"/>
</dbReference>
<keyword evidence="8" id="KW-0963">Cytoplasm</keyword>
<keyword evidence="6 8" id="KW-0030">Aminoacyl-tRNA synthetase</keyword>
<dbReference type="EC" id="6.1.1.19" evidence="8"/>
<dbReference type="Pfam" id="PF00750">
    <property type="entry name" value="tRNA-synt_1d"/>
    <property type="match status" value="1"/>
</dbReference>
<feature type="domain" description="DALR anticodon binding" evidence="10">
    <location>
        <begin position="472"/>
        <end position="587"/>
    </location>
</feature>
<comment type="subcellular location">
    <subcellularLocation>
        <location evidence="8">Cytoplasm</location>
    </subcellularLocation>
</comment>
<dbReference type="GO" id="GO:0004814">
    <property type="term" value="F:arginine-tRNA ligase activity"/>
    <property type="evidence" value="ECO:0007669"/>
    <property type="project" value="UniProtKB-UniRule"/>
</dbReference>
<dbReference type="SUPFAM" id="SSF52374">
    <property type="entry name" value="Nucleotidylyl transferase"/>
    <property type="match status" value="1"/>
</dbReference>
<dbReference type="RefSeq" id="WP_061917984.1">
    <property type="nucleotide sequence ID" value="NZ_DF967971.1"/>
</dbReference>
<dbReference type="SMART" id="SM01016">
    <property type="entry name" value="Arg_tRNA_synt_N"/>
    <property type="match status" value="1"/>
</dbReference>
<dbReference type="STRING" id="360411.AC812_01035"/>
<dbReference type="HAMAP" id="MF_00123">
    <property type="entry name" value="Arg_tRNA_synth"/>
    <property type="match status" value="1"/>
</dbReference>
<dbReference type="SUPFAM" id="SSF55190">
    <property type="entry name" value="Arginyl-tRNA synthetase (ArgRS), N-terminal 'additional' domain"/>
    <property type="match status" value="1"/>
</dbReference>
<dbReference type="InterPro" id="IPR014729">
    <property type="entry name" value="Rossmann-like_a/b/a_fold"/>
</dbReference>
<protein>
    <recommendedName>
        <fullName evidence="8">Arginine--tRNA ligase</fullName>
        <ecNumber evidence="8">6.1.1.19</ecNumber>
    </recommendedName>
    <alternativeName>
        <fullName evidence="8">Arginyl-tRNA synthetase</fullName>
        <shortName evidence="8">ArgRS</shortName>
    </alternativeName>
</protein>
<evidence type="ECO:0000256" key="6">
    <source>
        <dbReference type="ARBA" id="ARBA00023146"/>
    </source>
</evidence>
<evidence type="ECO:0000256" key="8">
    <source>
        <dbReference type="HAMAP-Rule" id="MF_00123"/>
    </source>
</evidence>
<proteinExistence type="inferred from homology"/>
<comment type="caution">
    <text evidence="12">The sequence shown here is derived from an EMBL/GenBank/DDBJ whole genome shotgun (WGS) entry which is preliminary data.</text>
</comment>
<dbReference type="SUPFAM" id="SSF47323">
    <property type="entry name" value="Anticodon-binding domain of a subclass of class I aminoacyl-tRNA synthetases"/>
    <property type="match status" value="1"/>
</dbReference>
<dbReference type="Gene3D" id="1.10.730.10">
    <property type="entry name" value="Isoleucyl-tRNA Synthetase, Domain 1"/>
    <property type="match status" value="1"/>
</dbReference>
<dbReference type="OrthoDB" id="9805987at2"/>
<dbReference type="GO" id="GO:0005524">
    <property type="term" value="F:ATP binding"/>
    <property type="evidence" value="ECO:0007669"/>
    <property type="project" value="UniProtKB-UniRule"/>
</dbReference>
<evidence type="ECO:0000256" key="5">
    <source>
        <dbReference type="ARBA" id="ARBA00022917"/>
    </source>
</evidence>
<keyword evidence="3 8" id="KW-0547">Nucleotide-binding</keyword>
<feature type="short sequence motif" description="'HIGH' region" evidence="8">
    <location>
        <begin position="132"/>
        <end position="142"/>
    </location>
</feature>
<dbReference type="Pfam" id="PF05746">
    <property type="entry name" value="DALR_1"/>
    <property type="match status" value="1"/>
</dbReference>
<keyword evidence="13" id="KW-1185">Reference proteome</keyword>
<dbReference type="Gene3D" id="3.40.50.620">
    <property type="entry name" value="HUPs"/>
    <property type="match status" value="1"/>
</dbReference>
<sequence>MFEREQQAITEKIKAFCQENQLPEVDFQWKWIPFSGHWGISTSFFQLAALEARQGKKINVNARAAELAAQVASYLGTPQGFEKIESVNGYLNIYFLQSTYAEQVINTVLQEGENFGRGIRRNERVMVEFSQPNTHKAFHVGHLRSAILGDVISRLLDFAGFSVVRANYPGDIGLHVIKWLWCYMNFHRGEKPTSDITRWMGDIYAEANRRLEENPELESEVRALYARWDQRDAEVVALWEETRQWSLNGFEEIYRQLDIHFDVYYFNSQVEHPGKEIVNELIAKGIAVDERPEGPVVVKLDELLGLKTEKYRVLVVLRSDNTALYATEDLALAKKKFTDYPDLSRSYYVVDVRQSLHFQQVFKTLELAGYEWATRCQHIPYELVILPGNVVMASREGTVVLLEDLIREAIARALAVVREKNPDLSDEVKQKIAQAVGIGAIKYPMLARENTKVVTFDWQSALDFNGQAAPYIQYAYVRAGSILRKSGQAVPEEGKVTGPLTPQEVELINLISRLPAEVQRSAAELRPLWIATYAYELAKAFNDFYTQCPVLQAEEAVRNFRLRLTAATRQAIANSLTLLGITAPQAM</sequence>
<dbReference type="PANTHER" id="PTHR11956">
    <property type="entry name" value="ARGINYL-TRNA SYNTHETASE"/>
    <property type="match status" value="1"/>
</dbReference>
<dbReference type="Proteomes" id="UP000050514">
    <property type="component" value="Unassembled WGS sequence"/>
</dbReference>
<evidence type="ECO:0000259" key="10">
    <source>
        <dbReference type="SMART" id="SM00836"/>
    </source>
</evidence>
<dbReference type="InterPro" id="IPR001278">
    <property type="entry name" value="Arg-tRNA-ligase"/>
</dbReference>
<dbReference type="GO" id="GO:0006420">
    <property type="term" value="P:arginyl-tRNA aminoacylation"/>
    <property type="evidence" value="ECO:0007669"/>
    <property type="project" value="UniProtKB-UniRule"/>
</dbReference>
<dbReference type="AlphaFoldDB" id="A0A0P6XFX5"/>
<dbReference type="PANTHER" id="PTHR11956:SF5">
    <property type="entry name" value="ARGININE--TRNA LIGASE, CYTOPLASMIC"/>
    <property type="match status" value="1"/>
</dbReference>
<dbReference type="EMBL" id="LGHJ01000004">
    <property type="protein sequence ID" value="KPL78563.1"/>
    <property type="molecule type" value="Genomic_DNA"/>
</dbReference>
<gene>
    <name evidence="8" type="primary">argS</name>
    <name evidence="12" type="ORF">AC812_01035</name>
</gene>
<dbReference type="SMART" id="SM00836">
    <property type="entry name" value="DALR_1"/>
    <property type="match status" value="1"/>
</dbReference>
<accession>A0A0P6XFX5</accession>
<feature type="domain" description="Arginyl tRNA synthetase N-terminal" evidence="11">
    <location>
        <begin position="3"/>
        <end position="95"/>
    </location>
</feature>
<dbReference type="PRINTS" id="PR01038">
    <property type="entry name" value="TRNASYNTHARG"/>
</dbReference>
<dbReference type="PATRIC" id="fig|360411.5.peg.1305"/>
<dbReference type="InterPro" id="IPR009080">
    <property type="entry name" value="tRNAsynth_Ia_anticodon-bd"/>
</dbReference>
<evidence type="ECO:0000256" key="1">
    <source>
        <dbReference type="ARBA" id="ARBA00005594"/>
    </source>
</evidence>
<dbReference type="InterPro" id="IPR036695">
    <property type="entry name" value="Arg-tRNA-synth_N_sf"/>
</dbReference>
<dbReference type="InterPro" id="IPR005148">
    <property type="entry name" value="Arg-tRNA-synth_N"/>
</dbReference>
<keyword evidence="2 8" id="KW-0436">Ligase</keyword>
<dbReference type="Gene3D" id="3.30.1360.70">
    <property type="entry name" value="Arginyl tRNA synthetase N-terminal domain"/>
    <property type="match status" value="1"/>
</dbReference>
<reference evidence="12 13" key="1">
    <citation type="submission" date="2015-07" db="EMBL/GenBank/DDBJ databases">
        <title>Draft genome of Bellilinea caldifistulae DSM 17877.</title>
        <authorList>
            <person name="Hemp J."/>
            <person name="Ward L.M."/>
            <person name="Pace L.A."/>
            <person name="Fischer W.W."/>
        </authorList>
    </citation>
    <scope>NUCLEOTIDE SEQUENCE [LARGE SCALE GENOMIC DNA]</scope>
    <source>
        <strain evidence="12 13">GOMI-1</strain>
    </source>
</reference>
<evidence type="ECO:0000256" key="3">
    <source>
        <dbReference type="ARBA" id="ARBA00022741"/>
    </source>
</evidence>
<comment type="catalytic activity">
    <reaction evidence="7 8">
        <text>tRNA(Arg) + L-arginine + ATP = L-arginyl-tRNA(Arg) + AMP + diphosphate</text>
        <dbReference type="Rhea" id="RHEA:20301"/>
        <dbReference type="Rhea" id="RHEA-COMP:9658"/>
        <dbReference type="Rhea" id="RHEA-COMP:9673"/>
        <dbReference type="ChEBI" id="CHEBI:30616"/>
        <dbReference type="ChEBI" id="CHEBI:32682"/>
        <dbReference type="ChEBI" id="CHEBI:33019"/>
        <dbReference type="ChEBI" id="CHEBI:78442"/>
        <dbReference type="ChEBI" id="CHEBI:78513"/>
        <dbReference type="ChEBI" id="CHEBI:456215"/>
        <dbReference type="EC" id="6.1.1.19"/>
    </reaction>
</comment>
<dbReference type="GO" id="GO:0005737">
    <property type="term" value="C:cytoplasm"/>
    <property type="evidence" value="ECO:0007669"/>
    <property type="project" value="UniProtKB-SubCell"/>
</dbReference>
<comment type="similarity">
    <text evidence="1 8 9">Belongs to the class-I aminoacyl-tRNA synthetase family.</text>
</comment>
<evidence type="ECO:0000256" key="9">
    <source>
        <dbReference type="RuleBase" id="RU363038"/>
    </source>
</evidence>
<evidence type="ECO:0000313" key="12">
    <source>
        <dbReference type="EMBL" id="KPL78563.1"/>
    </source>
</evidence>
<organism evidence="12 13">
    <name type="scientific">Bellilinea caldifistulae</name>
    <dbReference type="NCBI Taxonomy" id="360411"/>
    <lineage>
        <taxon>Bacteria</taxon>
        <taxon>Bacillati</taxon>
        <taxon>Chloroflexota</taxon>
        <taxon>Anaerolineae</taxon>
        <taxon>Anaerolineales</taxon>
        <taxon>Anaerolineaceae</taxon>
        <taxon>Bellilinea</taxon>
    </lineage>
</organism>
<evidence type="ECO:0000256" key="4">
    <source>
        <dbReference type="ARBA" id="ARBA00022840"/>
    </source>
</evidence>
<evidence type="ECO:0000259" key="11">
    <source>
        <dbReference type="SMART" id="SM01016"/>
    </source>
</evidence>
<dbReference type="NCBIfam" id="TIGR00456">
    <property type="entry name" value="argS"/>
    <property type="match status" value="1"/>
</dbReference>
<keyword evidence="4 8" id="KW-0067">ATP-binding</keyword>
<evidence type="ECO:0000256" key="7">
    <source>
        <dbReference type="ARBA" id="ARBA00049339"/>
    </source>
</evidence>
<dbReference type="InterPro" id="IPR008909">
    <property type="entry name" value="DALR_anticod-bd"/>
</dbReference>
<evidence type="ECO:0000313" key="13">
    <source>
        <dbReference type="Proteomes" id="UP000050514"/>
    </source>
</evidence>
<name>A0A0P6XFX5_9CHLR</name>
<dbReference type="InterPro" id="IPR035684">
    <property type="entry name" value="ArgRS_core"/>
</dbReference>
<evidence type="ECO:0000256" key="2">
    <source>
        <dbReference type="ARBA" id="ARBA00022598"/>
    </source>
</evidence>
<comment type="subunit">
    <text evidence="8">Monomer.</text>
</comment>
<keyword evidence="5 8" id="KW-0648">Protein biosynthesis</keyword>